<dbReference type="KEGG" id="azq:G3580_10615"/>
<protein>
    <recommendedName>
        <fullName evidence="5">tRNA (cytidine/uridine-2'-O-)-methyltransferase TrmJ</fullName>
        <ecNumber evidence="5">2.1.1.200</ecNumber>
    </recommendedName>
    <alternativeName>
        <fullName evidence="5">tRNA (cytidine(32)/uridine(32)-2'-O)-methyltransferase</fullName>
    </alternativeName>
    <alternativeName>
        <fullName evidence="5">tRNA Cm32/Um32 methyltransferase</fullName>
    </alternativeName>
</protein>
<dbReference type="AlphaFoldDB" id="A0A6C1B5T0"/>
<dbReference type="CDD" id="cd18093">
    <property type="entry name" value="SpoU-like_TrmJ"/>
    <property type="match status" value="1"/>
</dbReference>
<dbReference type="InterPro" id="IPR029026">
    <property type="entry name" value="tRNA_m1G_MTases_N"/>
</dbReference>
<dbReference type="Gene3D" id="1.10.8.590">
    <property type="match status" value="1"/>
</dbReference>
<keyword evidence="5" id="KW-0819">tRNA processing</keyword>
<comment type="catalytic activity">
    <reaction evidence="5">
        <text>cytidine(32) in tRNA + S-adenosyl-L-methionine = 2'-O-methylcytidine(32) in tRNA + S-adenosyl-L-homocysteine + H(+)</text>
        <dbReference type="Rhea" id="RHEA:42932"/>
        <dbReference type="Rhea" id="RHEA-COMP:10288"/>
        <dbReference type="Rhea" id="RHEA-COMP:10289"/>
        <dbReference type="ChEBI" id="CHEBI:15378"/>
        <dbReference type="ChEBI" id="CHEBI:57856"/>
        <dbReference type="ChEBI" id="CHEBI:59789"/>
        <dbReference type="ChEBI" id="CHEBI:74495"/>
        <dbReference type="ChEBI" id="CHEBI:82748"/>
        <dbReference type="EC" id="2.1.1.200"/>
    </reaction>
</comment>
<dbReference type="GO" id="GO:0005829">
    <property type="term" value="C:cytosol"/>
    <property type="evidence" value="ECO:0007669"/>
    <property type="project" value="TreeGrafter"/>
</dbReference>
<dbReference type="PIRSF" id="PIRSF004808">
    <property type="entry name" value="LasT"/>
    <property type="match status" value="1"/>
</dbReference>
<comment type="catalytic activity">
    <reaction evidence="5">
        <text>uridine(32) in tRNA + S-adenosyl-L-methionine = 2'-O-methyluridine(32) in tRNA + S-adenosyl-L-homocysteine + H(+)</text>
        <dbReference type="Rhea" id="RHEA:42936"/>
        <dbReference type="Rhea" id="RHEA-COMP:10107"/>
        <dbReference type="Rhea" id="RHEA-COMP:10290"/>
        <dbReference type="ChEBI" id="CHEBI:15378"/>
        <dbReference type="ChEBI" id="CHEBI:57856"/>
        <dbReference type="ChEBI" id="CHEBI:59789"/>
        <dbReference type="ChEBI" id="CHEBI:65315"/>
        <dbReference type="ChEBI" id="CHEBI:74478"/>
        <dbReference type="EC" id="2.1.1.200"/>
    </reaction>
</comment>
<dbReference type="InterPro" id="IPR001537">
    <property type="entry name" value="SpoU_MeTrfase"/>
</dbReference>
<comment type="similarity">
    <text evidence="1">Belongs to the class IV-like SAM-binding methyltransferase superfamily. RNA methyltransferase TrmH family.</text>
</comment>
<evidence type="ECO:0000256" key="1">
    <source>
        <dbReference type="ARBA" id="ARBA00007228"/>
    </source>
</evidence>
<name>A0A6C1B5T0_9RHOO</name>
<keyword evidence="2 5" id="KW-0489">Methyltransferase</keyword>
<comment type="function">
    <text evidence="5">Catalyzes the formation of 2'O-methylated cytidine (Cm32) or 2'O-methylated uridine (Um32) at position 32 in tRNA.</text>
</comment>
<organism evidence="7 8">
    <name type="scientific">Nitrogeniibacter mangrovi</name>
    <dbReference type="NCBI Taxonomy" id="2016596"/>
    <lineage>
        <taxon>Bacteria</taxon>
        <taxon>Pseudomonadati</taxon>
        <taxon>Pseudomonadota</taxon>
        <taxon>Betaproteobacteria</taxon>
        <taxon>Rhodocyclales</taxon>
        <taxon>Zoogloeaceae</taxon>
        <taxon>Nitrogeniibacter</taxon>
    </lineage>
</organism>
<dbReference type="Pfam" id="PF00588">
    <property type="entry name" value="SpoU_methylase"/>
    <property type="match status" value="1"/>
</dbReference>
<feature type="domain" description="tRNA/rRNA methyltransferase SpoU type" evidence="6">
    <location>
        <begin position="10"/>
        <end position="159"/>
    </location>
</feature>
<keyword evidence="8" id="KW-1185">Reference proteome</keyword>
<keyword evidence="3 7" id="KW-0808">Transferase</keyword>
<dbReference type="EMBL" id="CP048836">
    <property type="protein sequence ID" value="QID18058.1"/>
    <property type="molecule type" value="Genomic_DNA"/>
</dbReference>
<evidence type="ECO:0000256" key="4">
    <source>
        <dbReference type="ARBA" id="ARBA00022691"/>
    </source>
</evidence>
<dbReference type="SUPFAM" id="SSF75217">
    <property type="entry name" value="alpha/beta knot"/>
    <property type="match status" value="1"/>
</dbReference>
<dbReference type="GO" id="GO:0003723">
    <property type="term" value="F:RNA binding"/>
    <property type="evidence" value="ECO:0007669"/>
    <property type="project" value="InterPro"/>
</dbReference>
<dbReference type="PANTHER" id="PTHR42786">
    <property type="entry name" value="TRNA/RRNA METHYLTRANSFERASE"/>
    <property type="match status" value="1"/>
</dbReference>
<evidence type="ECO:0000313" key="8">
    <source>
        <dbReference type="Proteomes" id="UP000501991"/>
    </source>
</evidence>
<gene>
    <name evidence="5" type="primary">trmJ</name>
    <name evidence="7" type="ORF">G3580_10615</name>
</gene>
<proteinExistence type="inferred from homology"/>
<dbReference type="EC" id="2.1.1.200" evidence="5"/>
<dbReference type="PANTHER" id="PTHR42786:SF2">
    <property type="entry name" value="TRNA (CYTIDINE_URIDINE-2'-O-)-METHYLTRANSFERASE TRMJ"/>
    <property type="match status" value="1"/>
</dbReference>
<evidence type="ECO:0000259" key="6">
    <source>
        <dbReference type="Pfam" id="PF00588"/>
    </source>
</evidence>
<dbReference type="InterPro" id="IPR004384">
    <property type="entry name" value="RNA_MeTrfase_TrmJ/LasT"/>
</dbReference>
<keyword evidence="4 5" id="KW-0949">S-adenosyl-L-methionine</keyword>
<evidence type="ECO:0000256" key="3">
    <source>
        <dbReference type="ARBA" id="ARBA00022679"/>
    </source>
</evidence>
<evidence type="ECO:0000256" key="5">
    <source>
        <dbReference type="RuleBase" id="RU362024"/>
    </source>
</evidence>
<dbReference type="Proteomes" id="UP000501991">
    <property type="component" value="Chromosome"/>
</dbReference>
<comment type="subcellular location">
    <subcellularLocation>
        <location evidence="5">Cytoplasm</location>
    </subcellularLocation>
</comment>
<reference evidence="7 8" key="1">
    <citation type="submission" date="2020-02" db="EMBL/GenBank/DDBJ databases">
        <title>Nitrogenibacter mangrovi gen. nov., sp. nov. isolated from mangrove sediment, a denitrifying betaproteobacterium.</title>
        <authorList>
            <person name="Liao H."/>
            <person name="Tian Y."/>
        </authorList>
    </citation>
    <scope>NUCLEOTIDE SEQUENCE [LARGE SCALE GENOMIC DNA]</scope>
    <source>
        <strain evidence="7 8">M9-3-2</strain>
    </source>
</reference>
<evidence type="ECO:0000313" key="7">
    <source>
        <dbReference type="EMBL" id="QID18058.1"/>
    </source>
</evidence>
<dbReference type="GO" id="GO:0002128">
    <property type="term" value="P:tRNA nucleoside ribose methylation"/>
    <property type="evidence" value="ECO:0007669"/>
    <property type="project" value="TreeGrafter"/>
</dbReference>
<dbReference type="FunFam" id="3.40.1280.10:FF:000006">
    <property type="entry name" value="Uncharacterized tRNA/rRNA methyltransferase HI_0380"/>
    <property type="match status" value="1"/>
</dbReference>
<keyword evidence="5" id="KW-0963">Cytoplasm</keyword>
<comment type="subunit">
    <text evidence="5">Homodimer.</text>
</comment>
<dbReference type="GO" id="GO:0160206">
    <property type="term" value="F:tRNA (cytidine(32)/uridine(32)-2'-O)-methyltransferase activity"/>
    <property type="evidence" value="ECO:0007669"/>
    <property type="project" value="UniProtKB-EC"/>
</dbReference>
<sequence length="242" mass="25940">MKAPSLLGRVRVVLSRTSHPGNIGGAARAMKTMGLGQLVLVAPHEFPSEIATARASGATDVLASARVVDTLEVALEGTVFAAAMTARRRELSLPMQWSREAADTVAGYAAQGDVALVFGNETSGLSNEELALCQLPVMIPTNPDYSSLNLAAAVQILCYEMRLRLSASAPAPDGLAAPASFEEVEGFYGHLESAMIRSGFHDPSNPRRLMARIRRLFGRIRLEREEVGILRGILSALDRKVD</sequence>
<accession>A0A6C1B5T0</accession>
<dbReference type="NCBIfam" id="TIGR00050">
    <property type="entry name" value="rRNA_methyl_1"/>
    <property type="match status" value="1"/>
</dbReference>
<evidence type="ECO:0000256" key="2">
    <source>
        <dbReference type="ARBA" id="ARBA00022603"/>
    </source>
</evidence>
<dbReference type="InterPro" id="IPR029028">
    <property type="entry name" value="Alpha/beta_knot_MTases"/>
</dbReference>
<dbReference type="RefSeq" id="WP_173765346.1">
    <property type="nucleotide sequence ID" value="NZ_CP048836.1"/>
</dbReference>
<dbReference type="Gene3D" id="3.40.1280.10">
    <property type="match status" value="1"/>
</dbReference>